<dbReference type="GO" id="GO:0003677">
    <property type="term" value="F:DNA binding"/>
    <property type="evidence" value="ECO:0007669"/>
    <property type="project" value="UniProtKB-KW"/>
</dbReference>
<dbReference type="AlphaFoldDB" id="A0A3B1AZE1"/>
<sequence>MVQVNPEILKWARETAGLNLSDAVQMLGINDARGVAAIDRLTALEAGVDQPSRPMILKMVNKYHRPLLTFYLSAPPVREDRGEDFRTLPETVTEMDKALVDAAVRDIRTRQSLVRAALQDQDEDTALDFIGAARKADGVAAVVQKITEQLEFNLSIYRRQSSPADAFKYMRSQAEAAGIFVILVTDLGSHHTAIPVENFRGFALADDVAPFIAINGNDSRGALAFTLGHELAHLWLGQTGISGNHAVQTVEKFCNDIASEILVPAVEFADFDLTIGLDFEAVKKLITEFAQVRKVSSTMIAYKLLSFDKISSDLFNSLRSAYRQDFIQHRERERERARQKDSGPSYLTIRRYRAGTALVDLVGRMMHSGTLTTTKAGKVLGVSGKNVQGVLEANRPRQMA</sequence>
<gene>
    <name evidence="2" type="ORF">MNBD_ALPHA03-1449</name>
</gene>
<feature type="domain" description="IrrE N-terminal-like" evidence="1">
    <location>
        <begin position="200"/>
        <end position="304"/>
    </location>
</feature>
<name>A0A3B1AZE1_9ZZZZ</name>
<dbReference type="PANTHER" id="PTHR43236">
    <property type="entry name" value="ANTITOXIN HIGA1"/>
    <property type="match status" value="1"/>
</dbReference>
<dbReference type="Gene3D" id="1.10.10.2910">
    <property type="match status" value="1"/>
</dbReference>
<protein>
    <submittedName>
        <fullName evidence="2">DNA-binding protein</fullName>
    </submittedName>
</protein>
<proteinExistence type="predicted"/>
<dbReference type="InterPro" id="IPR052345">
    <property type="entry name" value="Rad_response_metalloprotease"/>
</dbReference>
<keyword evidence="2" id="KW-0238">DNA-binding</keyword>
<evidence type="ECO:0000313" key="2">
    <source>
        <dbReference type="EMBL" id="VAX07181.1"/>
    </source>
</evidence>
<dbReference type="PANTHER" id="PTHR43236:SF2">
    <property type="entry name" value="BLL0069 PROTEIN"/>
    <property type="match status" value="1"/>
</dbReference>
<dbReference type="InterPro" id="IPR010359">
    <property type="entry name" value="IrrE_HExxH"/>
</dbReference>
<evidence type="ECO:0000259" key="1">
    <source>
        <dbReference type="Pfam" id="PF06114"/>
    </source>
</evidence>
<organism evidence="2">
    <name type="scientific">hydrothermal vent metagenome</name>
    <dbReference type="NCBI Taxonomy" id="652676"/>
    <lineage>
        <taxon>unclassified sequences</taxon>
        <taxon>metagenomes</taxon>
        <taxon>ecological metagenomes</taxon>
    </lineage>
</organism>
<dbReference type="EMBL" id="UOFW01000197">
    <property type="protein sequence ID" value="VAX07181.1"/>
    <property type="molecule type" value="Genomic_DNA"/>
</dbReference>
<dbReference type="Pfam" id="PF06114">
    <property type="entry name" value="Peptidase_M78"/>
    <property type="match status" value="1"/>
</dbReference>
<accession>A0A3B1AZE1</accession>
<reference evidence="2" key="1">
    <citation type="submission" date="2018-06" db="EMBL/GenBank/DDBJ databases">
        <authorList>
            <person name="Zhirakovskaya E."/>
        </authorList>
    </citation>
    <scope>NUCLEOTIDE SEQUENCE</scope>
</reference>